<gene>
    <name evidence="3" type="ORF">FAGAP_9588</name>
</gene>
<evidence type="ECO:0000256" key="2">
    <source>
        <dbReference type="ARBA" id="ARBA00022801"/>
    </source>
</evidence>
<name>A0A9P5EB97_9HYPO</name>
<organism evidence="3 4">
    <name type="scientific">Fusarium agapanthi</name>
    <dbReference type="NCBI Taxonomy" id="1803897"/>
    <lineage>
        <taxon>Eukaryota</taxon>
        <taxon>Fungi</taxon>
        <taxon>Dikarya</taxon>
        <taxon>Ascomycota</taxon>
        <taxon>Pezizomycotina</taxon>
        <taxon>Sordariomycetes</taxon>
        <taxon>Hypocreomycetidae</taxon>
        <taxon>Hypocreales</taxon>
        <taxon>Nectriaceae</taxon>
        <taxon>Fusarium</taxon>
        <taxon>Fusarium fujikuroi species complex</taxon>
    </lineage>
</organism>
<evidence type="ECO:0000256" key="1">
    <source>
        <dbReference type="ARBA" id="ARBA00022723"/>
    </source>
</evidence>
<evidence type="ECO:0000313" key="4">
    <source>
        <dbReference type="Proteomes" id="UP000737391"/>
    </source>
</evidence>
<dbReference type="PANTHER" id="PTHR23422:SF11">
    <property type="entry name" value="DIPEPTIDYL PEPTIDASE 3"/>
    <property type="match status" value="1"/>
</dbReference>
<keyword evidence="1" id="KW-0479">Metal-binding</keyword>
<dbReference type="Pfam" id="PF03571">
    <property type="entry name" value="Peptidase_M49"/>
    <property type="match status" value="2"/>
</dbReference>
<keyword evidence="2" id="KW-0378">Hydrolase</keyword>
<sequence length="262" mass="29558">MWKDDVRRIPKASFAKICECRPETEELFSEVGTAMYSVARLRYGYSVVPECASGFYPVNEPIAKEEVDSVHRFMQNNQILPENTRLLKTTSEFGPNSVSYEFRLASAEPGWKPTLQSDSRLDLPGENETQKQMISSVIDCFTTGNHEQFKEAQKHWVQDHSPSVETVIGFIEIYQDSHGIWGSWEGIVAVGNKEQSRKFGEPVKRYSEFLVSLPWNANEAQGKTGAFEVSEFVKPDFTSLDTLGFTKSESPAGLNLPNLTIE</sequence>
<comment type="caution">
    <text evidence="3">The sequence shown here is derived from an EMBL/GenBank/DDBJ whole genome shotgun (WGS) entry which is preliminary data.</text>
</comment>
<dbReference type="GO" id="GO:0008239">
    <property type="term" value="F:dipeptidyl-peptidase activity"/>
    <property type="evidence" value="ECO:0007669"/>
    <property type="project" value="TreeGrafter"/>
</dbReference>
<dbReference type="GO" id="GO:0005737">
    <property type="term" value="C:cytoplasm"/>
    <property type="evidence" value="ECO:0007669"/>
    <property type="project" value="TreeGrafter"/>
</dbReference>
<dbReference type="AlphaFoldDB" id="A0A9P5EB97"/>
<dbReference type="Proteomes" id="UP000737391">
    <property type="component" value="Unassembled WGS sequence"/>
</dbReference>
<reference evidence="3" key="1">
    <citation type="submission" date="2020-01" db="EMBL/GenBank/DDBJ databases">
        <title>Identification and distribution of gene clusters putatively required for synthesis of sphingolipid metabolism inhibitors in phylogenetically diverse species of the filamentous fungus Fusarium.</title>
        <authorList>
            <person name="Kim H.-S."/>
            <person name="Busman M."/>
            <person name="Brown D.W."/>
            <person name="Divon H."/>
            <person name="Uhlig S."/>
            <person name="Proctor R.H."/>
        </authorList>
    </citation>
    <scope>NUCLEOTIDE SEQUENCE</scope>
    <source>
        <strain evidence="3">NRRL 31653</strain>
    </source>
</reference>
<dbReference type="GO" id="GO:0046872">
    <property type="term" value="F:metal ion binding"/>
    <property type="evidence" value="ECO:0007669"/>
    <property type="project" value="UniProtKB-KW"/>
</dbReference>
<dbReference type="Gene3D" id="3.30.540.30">
    <property type="match status" value="1"/>
</dbReference>
<evidence type="ECO:0000313" key="3">
    <source>
        <dbReference type="EMBL" id="KAF4494287.1"/>
    </source>
</evidence>
<dbReference type="EMBL" id="LUFC02000791">
    <property type="protein sequence ID" value="KAF4494287.1"/>
    <property type="molecule type" value="Genomic_DNA"/>
</dbReference>
<proteinExistence type="predicted"/>
<dbReference type="OrthoDB" id="4694525at2759"/>
<dbReference type="InterPro" id="IPR039461">
    <property type="entry name" value="Peptidase_M49"/>
</dbReference>
<keyword evidence="4" id="KW-1185">Reference proteome</keyword>
<dbReference type="PANTHER" id="PTHR23422">
    <property type="entry name" value="DIPEPTIDYL PEPTIDASE III-RELATED"/>
    <property type="match status" value="1"/>
</dbReference>
<protein>
    <submittedName>
        <fullName evidence="3">Dipeptidyl-peptidase III</fullName>
    </submittedName>
</protein>
<accession>A0A9P5EB97</accession>